<accession>A0A0E4FSY9</accession>
<sequence length="67" mass="7291">MRDPHWVGGVKIDVMGWTGPLGDRSTPCSVKSSFPGHYAPHIVVSGSNGTRLIPAEKSDDYVRQLAR</sequence>
<name>A0A0E4FSY9_9BRAD</name>
<proteinExistence type="predicted"/>
<evidence type="ECO:0000313" key="1">
    <source>
        <dbReference type="EMBL" id="BAR56143.1"/>
    </source>
</evidence>
<reference evidence="1 2" key="1">
    <citation type="submission" date="2014-11" db="EMBL/GenBank/DDBJ databases">
        <title>Symbiosis island explosion on the genome of extra-slow-growing strains of soybean bradyrhizobia with massive insertion sequences.</title>
        <authorList>
            <person name="Iida T."/>
            <person name="Minamisawa K."/>
        </authorList>
    </citation>
    <scope>NUCLEOTIDE SEQUENCE [LARGE SCALE GENOMIC DNA]</scope>
    <source>
        <strain evidence="1 2">NK6</strain>
    </source>
</reference>
<evidence type="ECO:0000313" key="2">
    <source>
        <dbReference type="Proteomes" id="UP000063308"/>
    </source>
</evidence>
<dbReference type="Proteomes" id="UP000063308">
    <property type="component" value="Chromosome"/>
</dbReference>
<dbReference type="RefSeq" id="WP_211434587.1">
    <property type="nucleotide sequence ID" value="NZ_CP126038.1"/>
</dbReference>
<gene>
    <name evidence="1" type="ORF">NK6_2963</name>
</gene>
<dbReference type="AlphaFoldDB" id="A0A0E4FSY9"/>
<protein>
    <submittedName>
        <fullName evidence="1">Uncharacterized protein</fullName>
    </submittedName>
</protein>
<dbReference type="EMBL" id="AP014685">
    <property type="protein sequence ID" value="BAR56143.1"/>
    <property type="molecule type" value="Genomic_DNA"/>
</dbReference>
<organism evidence="1 2">
    <name type="scientific">Bradyrhizobium diazoefficiens</name>
    <dbReference type="NCBI Taxonomy" id="1355477"/>
    <lineage>
        <taxon>Bacteria</taxon>
        <taxon>Pseudomonadati</taxon>
        <taxon>Pseudomonadota</taxon>
        <taxon>Alphaproteobacteria</taxon>
        <taxon>Hyphomicrobiales</taxon>
        <taxon>Nitrobacteraceae</taxon>
        <taxon>Bradyrhizobium</taxon>
    </lineage>
</organism>